<sequence length="104" mass="11589">MIHYRVYARVSKTITSAGFPSYVGKSFNNVLPHTQTIQKWYESVDCAPGFSKDALVALQNKMERAEKIGHKFSGYVDFGADIADDSTLEAKEALVIMVNYVNGH</sequence>
<name>A0A8R2B4S5_ACYPI</name>
<reference evidence="1" key="2">
    <citation type="submission" date="2022-06" db="UniProtKB">
        <authorList>
            <consortium name="EnsemblMetazoa"/>
        </authorList>
    </citation>
    <scope>IDENTIFICATION</scope>
</reference>
<evidence type="ECO:0000313" key="2">
    <source>
        <dbReference type="Proteomes" id="UP000007819"/>
    </source>
</evidence>
<dbReference type="EnsemblMetazoa" id="XM_008183636.1">
    <property type="protein sequence ID" value="XP_008181858.1"/>
    <property type="gene ID" value="LOC103309071"/>
</dbReference>
<dbReference type="OrthoDB" id="7312725at2759"/>
<dbReference type="RefSeq" id="XP_008181858.1">
    <property type="nucleotide sequence ID" value="XM_008183636.1"/>
</dbReference>
<dbReference type="GeneID" id="103309071"/>
<dbReference type="KEGG" id="api:103309071"/>
<accession>A0A8R2B4S5</accession>
<dbReference type="Proteomes" id="UP000007819">
    <property type="component" value="Chromosome X"/>
</dbReference>
<keyword evidence="2" id="KW-1185">Reference proteome</keyword>
<evidence type="ECO:0000313" key="1">
    <source>
        <dbReference type="EnsemblMetazoa" id="XP_008181858.1"/>
    </source>
</evidence>
<reference evidence="2" key="1">
    <citation type="submission" date="2010-06" db="EMBL/GenBank/DDBJ databases">
        <authorList>
            <person name="Jiang H."/>
            <person name="Abraham K."/>
            <person name="Ali S."/>
            <person name="Alsbrooks S.L."/>
            <person name="Anim B.N."/>
            <person name="Anosike U.S."/>
            <person name="Attaway T."/>
            <person name="Bandaranaike D.P."/>
            <person name="Battles P.K."/>
            <person name="Bell S.N."/>
            <person name="Bell A.V."/>
            <person name="Beltran B."/>
            <person name="Bickham C."/>
            <person name="Bustamante Y."/>
            <person name="Caleb T."/>
            <person name="Canada A."/>
            <person name="Cardenas V."/>
            <person name="Carter K."/>
            <person name="Chacko J."/>
            <person name="Chandrabose M.N."/>
            <person name="Chavez D."/>
            <person name="Chavez A."/>
            <person name="Chen L."/>
            <person name="Chu H.-S."/>
            <person name="Claassen K.J."/>
            <person name="Cockrell R."/>
            <person name="Collins M."/>
            <person name="Cooper J.A."/>
            <person name="Cree A."/>
            <person name="Curry S.M."/>
            <person name="Da Y."/>
            <person name="Dao M.D."/>
            <person name="Das B."/>
            <person name="Davila M.-L."/>
            <person name="Davy-Carroll L."/>
            <person name="Denson S."/>
            <person name="Dinh H."/>
            <person name="Ebong V.E."/>
            <person name="Edwards J.R."/>
            <person name="Egan A."/>
            <person name="El-Daye J."/>
            <person name="Escobedo L."/>
            <person name="Fernandez S."/>
            <person name="Fernando P.R."/>
            <person name="Flagg N."/>
            <person name="Forbes L.D."/>
            <person name="Fowler R.G."/>
            <person name="Fu Q."/>
            <person name="Gabisi R.A."/>
            <person name="Ganer J."/>
            <person name="Garbino Pronczuk A."/>
            <person name="Garcia R.M."/>
            <person name="Garner T."/>
            <person name="Garrett T.E."/>
            <person name="Gonzalez D.A."/>
            <person name="Hamid H."/>
            <person name="Hawkins E.S."/>
            <person name="Hirani K."/>
            <person name="Hogues M.E."/>
            <person name="Hollins B."/>
            <person name="Hsiao C.-H."/>
            <person name="Jabil R."/>
            <person name="James M.L."/>
            <person name="Jhangiani S.N."/>
            <person name="Johnson B."/>
            <person name="Johnson Q."/>
            <person name="Joshi V."/>
            <person name="Kalu J.B."/>
            <person name="Kam C."/>
            <person name="Kashfia A."/>
            <person name="Keebler J."/>
            <person name="Kisamo H."/>
            <person name="Kovar C.L."/>
            <person name="Lago L.A."/>
            <person name="Lai C.-Y."/>
            <person name="Laidlaw J."/>
            <person name="Lara F."/>
            <person name="Le T.-K."/>
            <person name="Lee S.L."/>
            <person name="Legall F.H."/>
            <person name="Lemon S.J."/>
            <person name="Lewis L.R."/>
            <person name="Li B."/>
            <person name="Liu Y."/>
            <person name="Liu Y.-S."/>
            <person name="Lopez J."/>
            <person name="Lozado R.J."/>
            <person name="Lu J."/>
            <person name="Madu R.C."/>
            <person name="Maheshwari M."/>
            <person name="Maheshwari R."/>
            <person name="Malloy K."/>
            <person name="Martinez E."/>
            <person name="Mathew T."/>
            <person name="Mercado I.C."/>
            <person name="Mercado C."/>
            <person name="Meyer B."/>
            <person name="Montgomery K."/>
            <person name="Morgan M.B."/>
            <person name="Munidasa M."/>
            <person name="Nazareth L.V."/>
            <person name="Nelson J."/>
            <person name="Ng B.M."/>
            <person name="Nguyen N.B."/>
            <person name="Nguyen P.Q."/>
            <person name="Nguyen T."/>
            <person name="Obregon M."/>
            <person name="Okwuonu G.O."/>
            <person name="Onwere C.G."/>
            <person name="Orozco G."/>
            <person name="Parra A."/>
            <person name="Patel S."/>
            <person name="Patil S."/>
            <person name="Perez A."/>
            <person name="Perez Y."/>
            <person name="Pham C."/>
            <person name="Primus E.L."/>
            <person name="Pu L.-L."/>
            <person name="Puazo M."/>
            <person name="Qin X."/>
            <person name="Quiroz J.B."/>
            <person name="Reese J."/>
            <person name="Richards S."/>
            <person name="Rives C.M."/>
            <person name="Robberts R."/>
            <person name="Ruiz S.J."/>
            <person name="Ruiz M.J."/>
            <person name="Santibanez J."/>
            <person name="Schneider B.W."/>
            <person name="Sisson I."/>
            <person name="Smith M."/>
            <person name="Sodergren E."/>
            <person name="Song X.-Z."/>
            <person name="Song B.B."/>
            <person name="Summersgill H."/>
            <person name="Thelus R."/>
            <person name="Thornton R.D."/>
            <person name="Trejos Z.Y."/>
            <person name="Usmani K."/>
            <person name="Vattathil S."/>
            <person name="Villasana D."/>
            <person name="Walker D.L."/>
            <person name="Wang S."/>
            <person name="Wang K."/>
            <person name="White C.S."/>
            <person name="Williams A.C."/>
            <person name="Williamson J."/>
            <person name="Wilson K."/>
            <person name="Woghiren I.O."/>
            <person name="Woodworth J.R."/>
            <person name="Worley K.C."/>
            <person name="Wright R.A."/>
            <person name="Wu W."/>
            <person name="Young L."/>
            <person name="Zhang L."/>
            <person name="Zhang J."/>
            <person name="Zhu Y."/>
            <person name="Muzny D.M."/>
            <person name="Weinstock G."/>
            <person name="Gibbs R.A."/>
        </authorList>
    </citation>
    <scope>NUCLEOTIDE SEQUENCE [LARGE SCALE GENOMIC DNA]</scope>
    <source>
        <strain evidence="2">LSR1</strain>
    </source>
</reference>
<proteinExistence type="predicted"/>
<protein>
    <submittedName>
        <fullName evidence="1">Uncharacterized protein</fullName>
    </submittedName>
</protein>
<organism evidence="1 2">
    <name type="scientific">Acyrthosiphon pisum</name>
    <name type="common">Pea aphid</name>
    <dbReference type="NCBI Taxonomy" id="7029"/>
    <lineage>
        <taxon>Eukaryota</taxon>
        <taxon>Metazoa</taxon>
        <taxon>Ecdysozoa</taxon>
        <taxon>Arthropoda</taxon>
        <taxon>Hexapoda</taxon>
        <taxon>Insecta</taxon>
        <taxon>Pterygota</taxon>
        <taxon>Neoptera</taxon>
        <taxon>Paraneoptera</taxon>
        <taxon>Hemiptera</taxon>
        <taxon>Sternorrhyncha</taxon>
        <taxon>Aphidomorpha</taxon>
        <taxon>Aphidoidea</taxon>
        <taxon>Aphididae</taxon>
        <taxon>Macrosiphini</taxon>
        <taxon>Acyrthosiphon</taxon>
    </lineage>
</organism>
<dbReference type="AlphaFoldDB" id="A0A8R2B4S5"/>